<protein>
    <recommendedName>
        <fullName evidence="1">DUF3108 domain-containing protein</fullName>
    </recommendedName>
</protein>
<gene>
    <name evidence="2" type="ORF">AMJ40_02175</name>
</gene>
<dbReference type="EMBL" id="LIZT01000015">
    <property type="protein sequence ID" value="KPJ50660.1"/>
    <property type="molecule type" value="Genomic_DNA"/>
</dbReference>
<sequence length="166" mass="19424">MTVLLVSFGKATKGQRECVLIERNYAPEYWYENSAELARYEIEHYDFQGQRIEFNRWLRYLELPLLVGNSWSDTLDAVEVVSGERVERRVVSYGKAEAIETVKVQAGTFRECYKVSLVRERETFVNFALRECDTIRTCEWYAPDVGLVKFVENGEEYSLVRLALLQ</sequence>
<accession>A0A0S7WKH6</accession>
<dbReference type="Proteomes" id="UP000051124">
    <property type="component" value="Unassembled WGS sequence"/>
</dbReference>
<dbReference type="AlphaFoldDB" id="A0A0S7WKH6"/>
<dbReference type="Pfam" id="PF21347">
    <property type="entry name" value="DUF3108_like"/>
    <property type="match status" value="1"/>
</dbReference>
<dbReference type="Gene3D" id="2.40.360.20">
    <property type="match status" value="1"/>
</dbReference>
<name>A0A0S7WKH6_UNCT6</name>
<proteinExistence type="predicted"/>
<dbReference type="InterPro" id="IPR049279">
    <property type="entry name" value="DUF3108-like"/>
</dbReference>
<organism evidence="2 3">
    <name type="scientific">candidate division TA06 bacterium DG_26</name>
    <dbReference type="NCBI Taxonomy" id="1703771"/>
    <lineage>
        <taxon>Bacteria</taxon>
        <taxon>Bacteria division TA06</taxon>
    </lineage>
</organism>
<evidence type="ECO:0000313" key="3">
    <source>
        <dbReference type="Proteomes" id="UP000051124"/>
    </source>
</evidence>
<evidence type="ECO:0000259" key="1">
    <source>
        <dbReference type="Pfam" id="PF21347"/>
    </source>
</evidence>
<feature type="domain" description="DUF3108" evidence="1">
    <location>
        <begin position="95"/>
        <end position="149"/>
    </location>
</feature>
<evidence type="ECO:0000313" key="2">
    <source>
        <dbReference type="EMBL" id="KPJ50660.1"/>
    </source>
</evidence>
<comment type="caution">
    <text evidence="2">The sequence shown here is derived from an EMBL/GenBank/DDBJ whole genome shotgun (WGS) entry which is preliminary data.</text>
</comment>
<reference evidence="2 3" key="1">
    <citation type="journal article" date="2015" name="Microbiome">
        <title>Genomic resolution of linkages in carbon, nitrogen, and sulfur cycling among widespread estuary sediment bacteria.</title>
        <authorList>
            <person name="Baker B.J."/>
            <person name="Lazar C.S."/>
            <person name="Teske A.P."/>
            <person name="Dick G.J."/>
        </authorList>
    </citation>
    <scope>NUCLEOTIDE SEQUENCE [LARGE SCALE GENOMIC DNA]</scope>
    <source>
        <strain evidence="2">DG_26</strain>
    </source>
</reference>